<dbReference type="Proteomes" id="UP000663193">
    <property type="component" value="Chromosome 22"/>
</dbReference>
<evidence type="ECO:0000313" key="2">
    <source>
        <dbReference type="Proteomes" id="UP000663193"/>
    </source>
</evidence>
<organism evidence="1 2">
    <name type="scientific">Phaeosphaeria nodorum (strain SN15 / ATCC MYA-4574 / FGSC 10173)</name>
    <name type="common">Glume blotch fungus</name>
    <name type="synonym">Parastagonospora nodorum</name>
    <dbReference type="NCBI Taxonomy" id="321614"/>
    <lineage>
        <taxon>Eukaryota</taxon>
        <taxon>Fungi</taxon>
        <taxon>Dikarya</taxon>
        <taxon>Ascomycota</taxon>
        <taxon>Pezizomycotina</taxon>
        <taxon>Dothideomycetes</taxon>
        <taxon>Pleosporomycetidae</taxon>
        <taxon>Pleosporales</taxon>
        <taxon>Pleosporineae</taxon>
        <taxon>Phaeosphaeriaceae</taxon>
        <taxon>Parastagonospora</taxon>
    </lineage>
</organism>
<reference evidence="2" key="1">
    <citation type="journal article" date="2021" name="BMC Genomics">
        <title>Chromosome-level genome assembly and manually-curated proteome of model necrotroph Parastagonospora nodorum Sn15 reveals a genome-wide trove of candidate effector homologs, and redundancy of virulence-related functions within an accessory chromosome.</title>
        <authorList>
            <person name="Bertazzoni S."/>
            <person name="Jones D.A.B."/>
            <person name="Phan H.T."/>
            <person name="Tan K.-C."/>
            <person name="Hane J.K."/>
        </authorList>
    </citation>
    <scope>NUCLEOTIDE SEQUENCE [LARGE SCALE GENOMIC DNA]</scope>
    <source>
        <strain evidence="2">SN15 / ATCC MYA-4574 / FGSC 10173)</strain>
    </source>
</reference>
<keyword evidence="2" id="KW-1185">Reference proteome</keyword>
<protein>
    <submittedName>
        <fullName evidence="1">Uncharacterized protein</fullName>
    </submittedName>
</protein>
<proteinExistence type="predicted"/>
<name>A0A7U2NR36_PHANO</name>
<accession>A0A7U2NR36</accession>
<sequence length="147" mass="16913">MHAMRSSGHVGRMIQAASPLHFISISSPAVSSLPNVETHQLKIFQSGRRAELTNSPVAVSLMARTRILRAALTQREADHQLFNFDEQFLWQRPSFPRIKSMFCAWKDHDLAAKSFPFWRLPLVRRGTFGERCRLVSRIELPRGYHTL</sequence>
<dbReference type="EMBL" id="CP069044">
    <property type="protein sequence ID" value="QRD07336.1"/>
    <property type="molecule type" value="Genomic_DNA"/>
</dbReference>
<dbReference type="AlphaFoldDB" id="A0A7U2NR36"/>
<evidence type="ECO:0000313" key="1">
    <source>
        <dbReference type="EMBL" id="QRD07336.1"/>
    </source>
</evidence>
<dbReference type="VEuPathDB" id="FungiDB:JI435_447260"/>
<gene>
    <name evidence="1" type="ORF">JI435_447260</name>
</gene>